<feature type="region of interest" description="Disordered" evidence="1">
    <location>
        <begin position="66"/>
        <end position="94"/>
    </location>
</feature>
<organism evidence="3">
    <name type="scientific">Amphora coffeiformis</name>
    <dbReference type="NCBI Taxonomy" id="265554"/>
    <lineage>
        <taxon>Eukaryota</taxon>
        <taxon>Sar</taxon>
        <taxon>Stramenopiles</taxon>
        <taxon>Ochrophyta</taxon>
        <taxon>Bacillariophyta</taxon>
        <taxon>Bacillariophyceae</taxon>
        <taxon>Bacillariophycidae</taxon>
        <taxon>Thalassiophysales</taxon>
        <taxon>Catenulaceae</taxon>
        <taxon>Amphora</taxon>
    </lineage>
</organism>
<evidence type="ECO:0000259" key="2">
    <source>
        <dbReference type="PROSITE" id="PS50006"/>
    </source>
</evidence>
<dbReference type="InterPro" id="IPR000253">
    <property type="entry name" value="FHA_dom"/>
</dbReference>
<dbReference type="InterPro" id="IPR008984">
    <property type="entry name" value="SMAD_FHA_dom_sf"/>
</dbReference>
<dbReference type="AlphaFoldDB" id="A0A7S3KWD5"/>
<accession>A0A7S3KWD5</accession>
<evidence type="ECO:0000313" key="3">
    <source>
        <dbReference type="EMBL" id="CAE0402829.1"/>
    </source>
</evidence>
<gene>
    <name evidence="3" type="ORF">ACOF00016_LOCUS1080</name>
</gene>
<dbReference type="SMART" id="SM00240">
    <property type="entry name" value="FHA"/>
    <property type="match status" value="1"/>
</dbReference>
<dbReference type="Pfam" id="PF00498">
    <property type="entry name" value="FHA"/>
    <property type="match status" value="1"/>
</dbReference>
<dbReference type="CDD" id="cd00060">
    <property type="entry name" value="FHA"/>
    <property type="match status" value="1"/>
</dbReference>
<feature type="domain" description="FHA" evidence="2">
    <location>
        <begin position="129"/>
        <end position="185"/>
    </location>
</feature>
<dbReference type="EMBL" id="HBIM01001244">
    <property type="protein sequence ID" value="CAE0402829.1"/>
    <property type="molecule type" value="Transcribed_RNA"/>
</dbReference>
<sequence length="214" mass="24070">MADFDIPYFRHSVNDEPNDDWTVEEVFQWTLLRSYQLIDERCDKIAQNLRSELQEGGKQLEQVRKEVADKQAPLEQSENRPNVNTKSAAAAATSTRAPRSTVVFQAKVVESDIYMERVFELKVTRKNHCLVGRSSSKKFKTNGVSLSKDLEVSTTHGKFELYKDGNVYYTDTGSTNGSKVNGESIGVDVPHQIETGTILLVGTTKFEITIMRAS</sequence>
<dbReference type="PROSITE" id="PS50006">
    <property type="entry name" value="FHA_DOMAIN"/>
    <property type="match status" value="1"/>
</dbReference>
<protein>
    <recommendedName>
        <fullName evidence="2">FHA domain-containing protein</fullName>
    </recommendedName>
</protein>
<evidence type="ECO:0000256" key="1">
    <source>
        <dbReference type="SAM" id="MobiDB-lite"/>
    </source>
</evidence>
<reference evidence="3" key="1">
    <citation type="submission" date="2021-01" db="EMBL/GenBank/DDBJ databases">
        <authorList>
            <person name="Corre E."/>
            <person name="Pelletier E."/>
            <person name="Niang G."/>
            <person name="Scheremetjew M."/>
            <person name="Finn R."/>
            <person name="Kale V."/>
            <person name="Holt S."/>
            <person name="Cochrane G."/>
            <person name="Meng A."/>
            <person name="Brown T."/>
            <person name="Cohen L."/>
        </authorList>
    </citation>
    <scope>NUCLEOTIDE SEQUENCE</scope>
    <source>
        <strain evidence="3">CCMP127</strain>
    </source>
</reference>
<proteinExistence type="predicted"/>
<dbReference type="SUPFAM" id="SSF49879">
    <property type="entry name" value="SMAD/FHA domain"/>
    <property type="match status" value="1"/>
</dbReference>
<dbReference type="Gene3D" id="2.60.200.20">
    <property type="match status" value="1"/>
</dbReference>
<feature type="compositionally biased region" description="Polar residues" evidence="1">
    <location>
        <begin position="74"/>
        <end position="86"/>
    </location>
</feature>
<name>A0A7S3KWD5_9STRA</name>